<dbReference type="PROSITE" id="PS50240">
    <property type="entry name" value="TRYPSIN_DOM"/>
    <property type="match status" value="1"/>
</dbReference>
<proteinExistence type="predicted"/>
<dbReference type="PANTHER" id="PTHR24264">
    <property type="entry name" value="TRYPSIN-RELATED"/>
    <property type="match status" value="1"/>
</dbReference>
<keyword evidence="4 7" id="KW-0378">Hydrolase</keyword>
<dbReference type="GO" id="GO:0006508">
    <property type="term" value="P:proteolysis"/>
    <property type="evidence" value="ECO:0007669"/>
    <property type="project" value="UniProtKB-KW"/>
</dbReference>
<feature type="chain" id="PRO_5044858329" description="Peptidase S1 domain-containing protein" evidence="8">
    <location>
        <begin position="26"/>
        <end position="346"/>
    </location>
</feature>
<evidence type="ECO:0000256" key="1">
    <source>
        <dbReference type="ARBA" id="ARBA00004613"/>
    </source>
</evidence>
<evidence type="ECO:0000256" key="3">
    <source>
        <dbReference type="ARBA" id="ARBA00022670"/>
    </source>
</evidence>
<dbReference type="FunFam" id="2.40.10.10:FF:000006">
    <property type="entry name" value="Serine proteinase stubble"/>
    <property type="match status" value="1"/>
</dbReference>
<evidence type="ECO:0000256" key="4">
    <source>
        <dbReference type="ARBA" id="ARBA00022801"/>
    </source>
</evidence>
<evidence type="ECO:0000313" key="11">
    <source>
        <dbReference type="Proteomes" id="UP001627154"/>
    </source>
</evidence>
<dbReference type="PRINTS" id="PR00722">
    <property type="entry name" value="CHYMOTRYPSIN"/>
</dbReference>
<keyword evidence="2" id="KW-0964">Secreted</keyword>
<dbReference type="PROSITE" id="PS00135">
    <property type="entry name" value="TRYPSIN_SER"/>
    <property type="match status" value="1"/>
</dbReference>
<reference evidence="10 11" key="1">
    <citation type="journal article" date="2024" name="bioRxiv">
        <title>A reference genome for Trichogramma kaykai: A tiny desert-dwelling parasitoid wasp with competing sex-ratio distorters.</title>
        <authorList>
            <person name="Culotta J."/>
            <person name="Lindsey A.R."/>
        </authorList>
    </citation>
    <scope>NUCLEOTIDE SEQUENCE [LARGE SCALE GENOMIC DNA]</scope>
    <source>
        <strain evidence="10 11">KSX58</strain>
    </source>
</reference>
<dbReference type="InterPro" id="IPR043504">
    <property type="entry name" value="Peptidase_S1_PA_chymotrypsin"/>
</dbReference>
<dbReference type="GO" id="GO:0005576">
    <property type="term" value="C:extracellular region"/>
    <property type="evidence" value="ECO:0007669"/>
    <property type="project" value="UniProtKB-SubCell"/>
</dbReference>
<dbReference type="SMART" id="SM00020">
    <property type="entry name" value="Tryp_SPc"/>
    <property type="match status" value="1"/>
</dbReference>
<comment type="subcellular location">
    <subcellularLocation>
        <location evidence="1">Secreted</location>
    </subcellularLocation>
</comment>
<keyword evidence="3 7" id="KW-0645">Protease</keyword>
<name>A0ABD2W538_9HYME</name>
<dbReference type="PROSITE" id="PS00134">
    <property type="entry name" value="TRYPSIN_HIS"/>
    <property type="match status" value="1"/>
</dbReference>
<dbReference type="EMBL" id="JBJJXI010000136">
    <property type="protein sequence ID" value="KAL3388180.1"/>
    <property type="molecule type" value="Genomic_DNA"/>
</dbReference>
<protein>
    <recommendedName>
        <fullName evidence="9">Peptidase S1 domain-containing protein</fullName>
    </recommendedName>
</protein>
<feature type="domain" description="Peptidase S1" evidence="9">
    <location>
        <begin position="108"/>
        <end position="338"/>
    </location>
</feature>
<dbReference type="InterPro" id="IPR050127">
    <property type="entry name" value="Serine_Proteases_S1"/>
</dbReference>
<dbReference type="Proteomes" id="UP001627154">
    <property type="component" value="Unassembled WGS sequence"/>
</dbReference>
<evidence type="ECO:0000256" key="8">
    <source>
        <dbReference type="SAM" id="SignalP"/>
    </source>
</evidence>
<evidence type="ECO:0000259" key="9">
    <source>
        <dbReference type="PROSITE" id="PS50240"/>
    </source>
</evidence>
<dbReference type="PANTHER" id="PTHR24264:SF65">
    <property type="entry name" value="SRCR DOMAIN-CONTAINING PROTEIN"/>
    <property type="match status" value="1"/>
</dbReference>
<dbReference type="SUPFAM" id="SSF50494">
    <property type="entry name" value="Trypsin-like serine proteases"/>
    <property type="match status" value="1"/>
</dbReference>
<keyword evidence="11" id="KW-1185">Reference proteome</keyword>
<gene>
    <name evidence="10" type="ORF">TKK_017210</name>
</gene>
<keyword evidence="8" id="KW-0732">Signal</keyword>
<evidence type="ECO:0000256" key="2">
    <source>
        <dbReference type="ARBA" id="ARBA00022525"/>
    </source>
</evidence>
<organism evidence="10 11">
    <name type="scientific">Trichogramma kaykai</name>
    <dbReference type="NCBI Taxonomy" id="54128"/>
    <lineage>
        <taxon>Eukaryota</taxon>
        <taxon>Metazoa</taxon>
        <taxon>Ecdysozoa</taxon>
        <taxon>Arthropoda</taxon>
        <taxon>Hexapoda</taxon>
        <taxon>Insecta</taxon>
        <taxon>Pterygota</taxon>
        <taxon>Neoptera</taxon>
        <taxon>Endopterygota</taxon>
        <taxon>Hymenoptera</taxon>
        <taxon>Apocrita</taxon>
        <taxon>Proctotrupomorpha</taxon>
        <taxon>Chalcidoidea</taxon>
        <taxon>Trichogrammatidae</taxon>
        <taxon>Trichogramma</taxon>
    </lineage>
</organism>
<dbReference type="InterPro" id="IPR009003">
    <property type="entry name" value="Peptidase_S1_PA"/>
</dbReference>
<dbReference type="Gene3D" id="2.40.10.10">
    <property type="entry name" value="Trypsin-like serine proteases"/>
    <property type="match status" value="1"/>
</dbReference>
<keyword evidence="6" id="KW-1015">Disulfide bond</keyword>
<dbReference type="CDD" id="cd00190">
    <property type="entry name" value="Tryp_SPc"/>
    <property type="match status" value="1"/>
</dbReference>
<dbReference type="GO" id="GO:0008236">
    <property type="term" value="F:serine-type peptidase activity"/>
    <property type="evidence" value="ECO:0007669"/>
    <property type="project" value="UniProtKB-KW"/>
</dbReference>
<dbReference type="InterPro" id="IPR001314">
    <property type="entry name" value="Peptidase_S1A"/>
</dbReference>
<sequence length="346" mass="37697">MSRYSKLSSLSSTIAVLVLVAAVAARSADRNARHESTIKNRTGRIFFDEIFGINVNFGFPGFGGGGSSSSSTQSVSSGDSLASASTNTVQKLRNCTCECGFPNHEIRIVGGRPTEPNKYPWLARIVYEGKFHCGASLLTNDYVITAAHCIRKLKKEQIRVILGDHDQFVTTDGQSIMRAVAKMIPHRNFDTESYNHDIALLRLRKPVLFSKTIRPVCLPSIGSNPAGKDGTVVGWGRTKEGGMLAGVVQEVTVPVLSLDQCRKMKYRANRITENMMCAGNGSQDSCQGDSGGPLLIEDNGRHEIAGIVSWGVGCGRQGYPGVYTRVAKYLNWIKLNMKQKCICTDL</sequence>
<accession>A0ABD2W538</accession>
<keyword evidence="5 7" id="KW-0720">Serine protease</keyword>
<dbReference type="AlphaFoldDB" id="A0ABD2W538"/>
<dbReference type="Pfam" id="PF00089">
    <property type="entry name" value="Trypsin"/>
    <property type="match status" value="1"/>
</dbReference>
<dbReference type="InterPro" id="IPR018114">
    <property type="entry name" value="TRYPSIN_HIS"/>
</dbReference>
<feature type="signal peptide" evidence="8">
    <location>
        <begin position="1"/>
        <end position="25"/>
    </location>
</feature>
<evidence type="ECO:0000313" key="10">
    <source>
        <dbReference type="EMBL" id="KAL3388180.1"/>
    </source>
</evidence>
<evidence type="ECO:0000256" key="7">
    <source>
        <dbReference type="RuleBase" id="RU363034"/>
    </source>
</evidence>
<evidence type="ECO:0000256" key="5">
    <source>
        <dbReference type="ARBA" id="ARBA00022825"/>
    </source>
</evidence>
<dbReference type="InterPro" id="IPR033116">
    <property type="entry name" value="TRYPSIN_SER"/>
</dbReference>
<evidence type="ECO:0000256" key="6">
    <source>
        <dbReference type="ARBA" id="ARBA00023157"/>
    </source>
</evidence>
<comment type="caution">
    <text evidence="10">The sequence shown here is derived from an EMBL/GenBank/DDBJ whole genome shotgun (WGS) entry which is preliminary data.</text>
</comment>
<dbReference type="InterPro" id="IPR001254">
    <property type="entry name" value="Trypsin_dom"/>
</dbReference>